<evidence type="ECO:0000313" key="2">
    <source>
        <dbReference type="EMBL" id="KAK3712489.1"/>
    </source>
</evidence>
<name>A0AAE0XU48_9GAST</name>
<dbReference type="EMBL" id="JAWDGP010007584">
    <property type="protein sequence ID" value="KAK3712489.1"/>
    <property type="molecule type" value="Genomic_DNA"/>
</dbReference>
<protein>
    <submittedName>
        <fullName evidence="2">Uncharacterized protein</fullName>
    </submittedName>
</protein>
<dbReference type="Proteomes" id="UP001283361">
    <property type="component" value="Unassembled WGS sequence"/>
</dbReference>
<evidence type="ECO:0000313" key="3">
    <source>
        <dbReference type="Proteomes" id="UP001283361"/>
    </source>
</evidence>
<accession>A0AAE0XU48</accession>
<comment type="caution">
    <text evidence="2">The sequence shown here is derived from an EMBL/GenBank/DDBJ whole genome shotgun (WGS) entry which is preliminary data.</text>
</comment>
<gene>
    <name evidence="2" type="ORF">RRG08_002819</name>
</gene>
<sequence length="91" mass="10607">MQGLGQTAIISKSSARSNELDSNLARTDRHCDTDRQWIKSCRPIMVYNRRDLTTRSLRRYHYDVSICQQAARPLAGWRGFPRIEELTEKPI</sequence>
<keyword evidence="3" id="KW-1185">Reference proteome</keyword>
<dbReference type="AlphaFoldDB" id="A0AAE0XU48"/>
<organism evidence="2 3">
    <name type="scientific">Elysia crispata</name>
    <name type="common">lettuce slug</name>
    <dbReference type="NCBI Taxonomy" id="231223"/>
    <lineage>
        <taxon>Eukaryota</taxon>
        <taxon>Metazoa</taxon>
        <taxon>Spiralia</taxon>
        <taxon>Lophotrochozoa</taxon>
        <taxon>Mollusca</taxon>
        <taxon>Gastropoda</taxon>
        <taxon>Heterobranchia</taxon>
        <taxon>Euthyneura</taxon>
        <taxon>Panpulmonata</taxon>
        <taxon>Sacoglossa</taxon>
        <taxon>Placobranchoidea</taxon>
        <taxon>Plakobranchidae</taxon>
        <taxon>Elysia</taxon>
    </lineage>
</organism>
<reference evidence="2" key="1">
    <citation type="journal article" date="2023" name="G3 (Bethesda)">
        <title>A reference genome for the long-term kleptoplast-retaining sea slug Elysia crispata morphotype clarki.</title>
        <authorList>
            <person name="Eastman K.E."/>
            <person name="Pendleton A.L."/>
            <person name="Shaikh M.A."/>
            <person name="Suttiyut T."/>
            <person name="Ogas R."/>
            <person name="Tomko P."/>
            <person name="Gavelis G."/>
            <person name="Widhalm J.R."/>
            <person name="Wisecaver J.H."/>
        </authorList>
    </citation>
    <scope>NUCLEOTIDE SEQUENCE</scope>
    <source>
        <strain evidence="2">ECLA1</strain>
    </source>
</reference>
<evidence type="ECO:0000256" key="1">
    <source>
        <dbReference type="SAM" id="MobiDB-lite"/>
    </source>
</evidence>
<feature type="region of interest" description="Disordered" evidence="1">
    <location>
        <begin position="1"/>
        <end position="22"/>
    </location>
</feature>
<proteinExistence type="predicted"/>